<feature type="region of interest" description="Disordered" evidence="1">
    <location>
        <begin position="271"/>
        <end position="291"/>
    </location>
</feature>
<proteinExistence type="predicted"/>
<evidence type="ECO:0000313" key="3">
    <source>
        <dbReference type="Proteomes" id="UP001596074"/>
    </source>
</evidence>
<keyword evidence="3" id="KW-1185">Reference proteome</keyword>
<protein>
    <recommendedName>
        <fullName evidence="4">Secreted protein</fullName>
    </recommendedName>
</protein>
<evidence type="ECO:0000313" key="2">
    <source>
        <dbReference type="EMBL" id="MFC5745389.1"/>
    </source>
</evidence>
<dbReference type="RefSeq" id="WP_378281012.1">
    <property type="nucleotide sequence ID" value="NZ_JBHSON010000007.1"/>
</dbReference>
<organism evidence="2 3">
    <name type="scientific">Actinomadura rugatobispora</name>
    <dbReference type="NCBI Taxonomy" id="1994"/>
    <lineage>
        <taxon>Bacteria</taxon>
        <taxon>Bacillati</taxon>
        <taxon>Actinomycetota</taxon>
        <taxon>Actinomycetes</taxon>
        <taxon>Streptosporangiales</taxon>
        <taxon>Thermomonosporaceae</taxon>
        <taxon>Actinomadura</taxon>
    </lineage>
</organism>
<dbReference type="EMBL" id="JBHSON010000007">
    <property type="protein sequence ID" value="MFC5745389.1"/>
    <property type="molecule type" value="Genomic_DNA"/>
</dbReference>
<dbReference type="Proteomes" id="UP001596074">
    <property type="component" value="Unassembled WGS sequence"/>
</dbReference>
<gene>
    <name evidence="2" type="ORF">ACFPZN_07220</name>
</gene>
<name>A0ABW0ZU27_9ACTN</name>
<reference evidence="3" key="1">
    <citation type="journal article" date="2019" name="Int. J. Syst. Evol. Microbiol.">
        <title>The Global Catalogue of Microorganisms (GCM) 10K type strain sequencing project: providing services to taxonomists for standard genome sequencing and annotation.</title>
        <authorList>
            <consortium name="The Broad Institute Genomics Platform"/>
            <consortium name="The Broad Institute Genome Sequencing Center for Infectious Disease"/>
            <person name="Wu L."/>
            <person name="Ma J."/>
        </authorList>
    </citation>
    <scope>NUCLEOTIDE SEQUENCE [LARGE SCALE GENOMIC DNA]</scope>
    <source>
        <strain evidence="3">KCTC 42087</strain>
    </source>
</reference>
<sequence length="291" mass="30094">MAAVFAASFWTGGSVGPVAGTGDGGGAEGGAGPVPSAPSGLQISEDGYTLVRTMSEIPPGERTEFGFMLLGPGGLPVTGFTPVDGARLHLLVMRRDLAGYQHLYPAEAGGGQWSVTLTLAEAGIYRFLVYAQPEGAARPVLLGAEVVARGTLRPRPLPRPEPVARVAGYEVGLTGAPVAGRVRTLTFSVSERGRPVTGLQGRRGGLAVVRAGDLALLRTPRDAVLGAHRVGAGPDLRFPVAPPSPGAYRLFLEFRHRGVSHTAEFTVLAEQPAAISPDGPLPGERDPHGHG</sequence>
<comment type="caution">
    <text evidence="2">The sequence shown here is derived from an EMBL/GenBank/DDBJ whole genome shotgun (WGS) entry which is preliminary data.</text>
</comment>
<evidence type="ECO:0008006" key="4">
    <source>
        <dbReference type="Google" id="ProtNLM"/>
    </source>
</evidence>
<evidence type="ECO:0000256" key="1">
    <source>
        <dbReference type="SAM" id="MobiDB-lite"/>
    </source>
</evidence>
<accession>A0ABW0ZU27</accession>